<keyword evidence="3 7" id="KW-1133">Transmembrane helix</keyword>
<evidence type="ECO:0000256" key="7">
    <source>
        <dbReference type="SAM" id="Phobius"/>
    </source>
</evidence>
<dbReference type="RefSeq" id="WP_149390200.1">
    <property type="nucleotide sequence ID" value="NZ_SMRS01000002.1"/>
</dbReference>
<dbReference type="PANTHER" id="PTHR12763:SF28">
    <property type="entry name" value="GEO10507P1-RELATED"/>
    <property type="match status" value="1"/>
</dbReference>
<comment type="subcellular location">
    <subcellularLocation>
        <location evidence="1">Membrane</location>
        <topology evidence="1">Single-pass membrane protein</topology>
    </subcellularLocation>
</comment>
<dbReference type="FunFam" id="1.10.287.110:FF:000001">
    <property type="entry name" value="Import inner membrane translocase subunit tim14"/>
    <property type="match status" value="1"/>
</dbReference>
<feature type="domain" description="J" evidence="8">
    <location>
        <begin position="195"/>
        <end position="248"/>
    </location>
</feature>
<dbReference type="GO" id="GO:0016020">
    <property type="term" value="C:membrane"/>
    <property type="evidence" value="ECO:0007669"/>
    <property type="project" value="UniProtKB-SubCell"/>
</dbReference>
<protein>
    <submittedName>
        <fullName evidence="9">Molecular chaperone DnaJ</fullName>
    </submittedName>
</protein>
<evidence type="ECO:0000256" key="3">
    <source>
        <dbReference type="ARBA" id="ARBA00022989"/>
    </source>
</evidence>
<dbReference type="AlphaFoldDB" id="A0A5A9W568"/>
<evidence type="ECO:0000256" key="1">
    <source>
        <dbReference type="ARBA" id="ARBA00004167"/>
    </source>
</evidence>
<keyword evidence="10" id="KW-1185">Reference proteome</keyword>
<evidence type="ECO:0000256" key="5">
    <source>
        <dbReference type="ARBA" id="ARBA00023186"/>
    </source>
</evidence>
<dbReference type="InterPro" id="IPR036869">
    <property type="entry name" value="J_dom_sf"/>
</dbReference>
<comment type="similarity">
    <text evidence="6">Belongs to the TIM14 family.</text>
</comment>
<gene>
    <name evidence="9" type="ORF">E1H14_04205</name>
</gene>
<dbReference type="PROSITE" id="PS50076">
    <property type="entry name" value="DNAJ_2"/>
    <property type="match status" value="1"/>
</dbReference>
<comment type="caution">
    <text evidence="9">The sequence shown here is derived from an EMBL/GenBank/DDBJ whole genome shotgun (WGS) entry which is preliminary data.</text>
</comment>
<proteinExistence type="inferred from homology"/>
<reference evidence="9 10" key="1">
    <citation type="submission" date="2019-03" db="EMBL/GenBank/DDBJ databases">
        <title>Nitrincola sp. nov. isolated from an Indian soda lake.</title>
        <authorList>
            <person name="Joshi A."/>
            <person name="Thite S.V."/>
            <person name="Joseph N."/>
            <person name="Dhotre D."/>
            <person name="Moorthy M."/>
            <person name="Shouche Y.S."/>
        </authorList>
    </citation>
    <scope>NUCLEOTIDE SEQUENCE [LARGE SCALE GENOMIC DNA]</scope>
    <source>
        <strain evidence="9 10">MEB193</strain>
    </source>
</reference>
<keyword evidence="5" id="KW-0143">Chaperone</keyword>
<dbReference type="Proteomes" id="UP000325302">
    <property type="component" value="Unassembled WGS sequence"/>
</dbReference>
<dbReference type="EMBL" id="SMRS01000002">
    <property type="protein sequence ID" value="KAA0875897.1"/>
    <property type="molecule type" value="Genomic_DNA"/>
</dbReference>
<evidence type="ECO:0000256" key="6">
    <source>
        <dbReference type="ARBA" id="ARBA00038105"/>
    </source>
</evidence>
<evidence type="ECO:0000313" key="9">
    <source>
        <dbReference type="EMBL" id="KAA0875897.1"/>
    </source>
</evidence>
<evidence type="ECO:0000313" key="10">
    <source>
        <dbReference type="Proteomes" id="UP000325302"/>
    </source>
</evidence>
<dbReference type="CDD" id="cd06257">
    <property type="entry name" value="DnaJ"/>
    <property type="match status" value="1"/>
</dbReference>
<dbReference type="OrthoDB" id="9811070at2"/>
<evidence type="ECO:0000256" key="2">
    <source>
        <dbReference type="ARBA" id="ARBA00022692"/>
    </source>
</evidence>
<organism evidence="9 10">
    <name type="scientific">Nitrincola tapanii</name>
    <dbReference type="NCBI Taxonomy" id="1708751"/>
    <lineage>
        <taxon>Bacteria</taxon>
        <taxon>Pseudomonadati</taxon>
        <taxon>Pseudomonadota</taxon>
        <taxon>Gammaproteobacteria</taxon>
        <taxon>Oceanospirillales</taxon>
        <taxon>Oceanospirillaceae</taxon>
        <taxon>Nitrincola</taxon>
    </lineage>
</organism>
<dbReference type="Pfam" id="PF00226">
    <property type="entry name" value="DnaJ"/>
    <property type="match status" value="1"/>
</dbReference>
<keyword evidence="2 7" id="KW-0812">Transmembrane</keyword>
<feature type="transmembrane region" description="Helical" evidence="7">
    <location>
        <begin position="30"/>
        <end position="49"/>
    </location>
</feature>
<evidence type="ECO:0000256" key="4">
    <source>
        <dbReference type="ARBA" id="ARBA00023136"/>
    </source>
</evidence>
<evidence type="ECO:0000259" key="8">
    <source>
        <dbReference type="PROSITE" id="PS50076"/>
    </source>
</evidence>
<dbReference type="SUPFAM" id="SSF46565">
    <property type="entry name" value="Chaperone J-domain"/>
    <property type="match status" value="1"/>
</dbReference>
<dbReference type="Gene3D" id="1.10.287.110">
    <property type="entry name" value="DnaJ domain"/>
    <property type="match status" value="1"/>
</dbReference>
<feature type="transmembrane region" description="Helical" evidence="7">
    <location>
        <begin position="56"/>
        <end position="75"/>
    </location>
</feature>
<name>A0A5A9W568_9GAMM</name>
<keyword evidence="4 7" id="KW-0472">Membrane</keyword>
<dbReference type="SMART" id="SM00271">
    <property type="entry name" value="DnaJ"/>
    <property type="match status" value="1"/>
</dbReference>
<accession>A0A5A9W568</accession>
<dbReference type="PANTHER" id="PTHR12763">
    <property type="match status" value="1"/>
</dbReference>
<sequence length="249" mass="28207">MHPFALLILGLIALLGMLWFRQQPPGQKRLALVKVVLVLAILGLVYLSISGRFHWLGALLALGLPFIQKLIPWLLRLLPFLHIWQRNRPARQPQSQSGAQSRVTTAFLEMTLDHASGVMHGRVLQGNLQGRSLAELSEQEFIQLLQICRQQDSDSARLLETYLDKRFGESWRVDDPIHCEDESPSNASQNLSRSEAYAILGLEPGASREEIIQAHRRLMQKMHPDRGGSDWLAARINEAKKILLSKNYP</sequence>
<dbReference type="InterPro" id="IPR001623">
    <property type="entry name" value="DnaJ_domain"/>
</dbReference>